<dbReference type="GO" id="GO:0008083">
    <property type="term" value="F:growth factor activity"/>
    <property type="evidence" value="ECO:0007669"/>
    <property type="project" value="UniProtKB-KW"/>
</dbReference>
<evidence type="ECO:0000256" key="14">
    <source>
        <dbReference type="RuleBase" id="RU000354"/>
    </source>
</evidence>
<comment type="subunit">
    <text evidence="3">Homodimer; disulfide-linked.</text>
</comment>
<dbReference type="PANTHER" id="PTHR15009">
    <property type="entry name" value="MUELLERIAN-INHIBITING FACTOR"/>
    <property type="match status" value="1"/>
</dbReference>
<comment type="caution">
    <text evidence="18">The sequence shown here is derived from an EMBL/GenBank/DDBJ whole genome shotgun (WGS) entry which is preliminary data.</text>
</comment>
<keyword evidence="5" id="KW-0964">Secreted</keyword>
<proteinExistence type="inferred from homology"/>
<dbReference type="SUPFAM" id="SSF57501">
    <property type="entry name" value="Cystine-knot cytokines"/>
    <property type="match status" value="1"/>
</dbReference>
<gene>
    <name evidence="18" type="primary">AMH</name>
    <name evidence="18" type="ORF">G0U57_016221</name>
</gene>
<dbReference type="PROSITE" id="PS51362">
    <property type="entry name" value="TGF_BETA_2"/>
    <property type="match status" value="1"/>
</dbReference>
<dbReference type="EMBL" id="JAHGAV010000051">
    <property type="protein sequence ID" value="KAG6934810.1"/>
    <property type="molecule type" value="Genomic_DNA"/>
</dbReference>
<evidence type="ECO:0000256" key="3">
    <source>
        <dbReference type="ARBA" id="ARBA00011748"/>
    </source>
</evidence>
<evidence type="ECO:0000256" key="13">
    <source>
        <dbReference type="ARBA" id="ARBA00031273"/>
    </source>
</evidence>
<keyword evidence="11" id="KW-0325">Glycoprotein</keyword>
<feature type="signal peptide" evidence="16">
    <location>
        <begin position="1"/>
        <end position="26"/>
    </location>
</feature>
<comment type="subcellular location">
    <subcellularLocation>
        <location evidence="1">Secreted</location>
    </subcellularLocation>
</comment>
<evidence type="ECO:0000256" key="16">
    <source>
        <dbReference type="SAM" id="SignalP"/>
    </source>
</evidence>
<evidence type="ECO:0000256" key="11">
    <source>
        <dbReference type="ARBA" id="ARBA00023180"/>
    </source>
</evidence>
<evidence type="ECO:0000313" key="19">
    <source>
        <dbReference type="Proteomes" id="UP000765507"/>
    </source>
</evidence>
<feature type="chain" id="PRO_5035764520" description="Muellerian-inhibiting factor" evidence="16">
    <location>
        <begin position="27"/>
        <end position="685"/>
    </location>
</feature>
<dbReference type="GO" id="GO:0007506">
    <property type="term" value="P:gonadal mesoderm development"/>
    <property type="evidence" value="ECO:0007669"/>
    <property type="project" value="UniProtKB-KW"/>
</dbReference>
<name>A0A8T1T1R4_CHESE</name>
<dbReference type="Proteomes" id="UP000765507">
    <property type="component" value="Unassembled WGS sequence"/>
</dbReference>
<dbReference type="InterPro" id="IPR029034">
    <property type="entry name" value="Cystine-knot_cytokine"/>
</dbReference>
<evidence type="ECO:0000256" key="15">
    <source>
        <dbReference type="SAM" id="MobiDB-lite"/>
    </source>
</evidence>
<comment type="similarity">
    <text evidence="2 14">Belongs to the TGF-beta family.</text>
</comment>
<dbReference type="PANTHER" id="PTHR15009:SF4">
    <property type="entry name" value="MUELLERIAN-INHIBITING FACTOR"/>
    <property type="match status" value="1"/>
</dbReference>
<feature type="domain" description="TGF-beta family profile" evidence="17">
    <location>
        <begin position="568"/>
        <end position="685"/>
    </location>
</feature>
<evidence type="ECO:0000256" key="9">
    <source>
        <dbReference type="ARBA" id="ARBA00023156"/>
    </source>
</evidence>
<dbReference type="GO" id="GO:0005615">
    <property type="term" value="C:extracellular space"/>
    <property type="evidence" value="ECO:0007669"/>
    <property type="project" value="TreeGrafter"/>
</dbReference>
<evidence type="ECO:0000256" key="12">
    <source>
        <dbReference type="ARBA" id="ARBA00030008"/>
    </source>
</evidence>
<organism evidence="18 19">
    <name type="scientific">Chelydra serpentina</name>
    <name type="common">Snapping turtle</name>
    <name type="synonym">Testudo serpentina</name>
    <dbReference type="NCBI Taxonomy" id="8475"/>
    <lineage>
        <taxon>Eukaryota</taxon>
        <taxon>Metazoa</taxon>
        <taxon>Chordata</taxon>
        <taxon>Craniata</taxon>
        <taxon>Vertebrata</taxon>
        <taxon>Euteleostomi</taxon>
        <taxon>Archelosauria</taxon>
        <taxon>Testudinata</taxon>
        <taxon>Testudines</taxon>
        <taxon>Cryptodira</taxon>
        <taxon>Durocryptodira</taxon>
        <taxon>Americhelydia</taxon>
        <taxon>Chelydroidea</taxon>
        <taxon>Chelydridae</taxon>
        <taxon>Chelydra</taxon>
    </lineage>
</organism>
<dbReference type="FunFam" id="2.10.90.10:FF:000033">
    <property type="entry name" value="Muellerian-inhibiting factor"/>
    <property type="match status" value="1"/>
</dbReference>
<dbReference type="InterPro" id="IPR006799">
    <property type="entry name" value="AMH_N"/>
</dbReference>
<dbReference type="InterPro" id="IPR017948">
    <property type="entry name" value="TGFb_CS"/>
</dbReference>
<evidence type="ECO:0000256" key="7">
    <source>
        <dbReference type="ARBA" id="ARBA00022782"/>
    </source>
</evidence>
<reference evidence="18 19" key="1">
    <citation type="journal article" date="2020" name="G3 (Bethesda)">
        <title>Draft Genome of the Common Snapping Turtle, Chelydra serpentina, a Model for Phenotypic Plasticity in Reptiles.</title>
        <authorList>
            <person name="Das D."/>
            <person name="Singh S.K."/>
            <person name="Bierstedt J."/>
            <person name="Erickson A."/>
            <person name="Galli G.L.J."/>
            <person name="Crossley D.A. 2nd"/>
            <person name="Rhen T."/>
        </authorList>
    </citation>
    <scope>NUCLEOTIDE SEQUENCE [LARGE SCALE GENOMIC DNA]</scope>
    <source>
        <strain evidence="18">KW</strain>
    </source>
</reference>
<evidence type="ECO:0000313" key="18">
    <source>
        <dbReference type="EMBL" id="KAG6934810.1"/>
    </source>
</evidence>
<dbReference type="CDD" id="cd13757">
    <property type="entry name" value="TGF_beta_AMH"/>
    <property type="match status" value="1"/>
</dbReference>
<evidence type="ECO:0000256" key="2">
    <source>
        <dbReference type="ARBA" id="ARBA00006656"/>
    </source>
</evidence>
<dbReference type="Gene3D" id="2.10.90.10">
    <property type="entry name" value="Cystine-knot cytokines"/>
    <property type="match status" value="1"/>
</dbReference>
<evidence type="ECO:0000256" key="6">
    <source>
        <dbReference type="ARBA" id="ARBA00022729"/>
    </source>
</evidence>
<keyword evidence="8 14" id="KW-0339">Growth factor</keyword>
<dbReference type="GO" id="GO:0001880">
    <property type="term" value="P:Mullerian duct regression"/>
    <property type="evidence" value="ECO:0007669"/>
    <property type="project" value="TreeGrafter"/>
</dbReference>
<dbReference type="PROSITE" id="PS00250">
    <property type="entry name" value="TGF_BETA_1"/>
    <property type="match status" value="1"/>
</dbReference>
<keyword evidence="7" id="KW-0221">Differentiation</keyword>
<accession>A0A8T1T1R4</accession>
<dbReference type="AlphaFoldDB" id="A0A8T1T1R4"/>
<dbReference type="GO" id="GO:0030154">
    <property type="term" value="P:cell differentiation"/>
    <property type="evidence" value="ECO:0007669"/>
    <property type="project" value="UniProtKB-KW"/>
</dbReference>
<evidence type="ECO:0000256" key="4">
    <source>
        <dbReference type="ARBA" id="ARBA00020473"/>
    </source>
</evidence>
<evidence type="ECO:0000256" key="1">
    <source>
        <dbReference type="ARBA" id="ARBA00004613"/>
    </source>
</evidence>
<dbReference type="Pfam" id="PF00019">
    <property type="entry name" value="TGF_beta"/>
    <property type="match status" value="1"/>
</dbReference>
<feature type="non-terminal residue" evidence="18">
    <location>
        <position position="1"/>
    </location>
</feature>
<evidence type="ECO:0000259" key="17">
    <source>
        <dbReference type="PROSITE" id="PS51362"/>
    </source>
</evidence>
<keyword evidence="19" id="KW-1185">Reference proteome</keyword>
<feature type="region of interest" description="Disordered" evidence="15">
    <location>
        <begin position="374"/>
        <end position="408"/>
    </location>
</feature>
<evidence type="ECO:0000256" key="8">
    <source>
        <dbReference type="ARBA" id="ARBA00023030"/>
    </source>
</evidence>
<evidence type="ECO:0000256" key="10">
    <source>
        <dbReference type="ARBA" id="ARBA00023157"/>
    </source>
</evidence>
<dbReference type="InterPro" id="IPR001839">
    <property type="entry name" value="TGF-b_C"/>
</dbReference>
<dbReference type="Pfam" id="PF04709">
    <property type="entry name" value="AMH_N"/>
    <property type="match status" value="1"/>
</dbReference>
<dbReference type="SMART" id="SM00204">
    <property type="entry name" value="TGFB"/>
    <property type="match status" value="1"/>
</dbReference>
<dbReference type="OrthoDB" id="9893739at2759"/>
<keyword evidence="6 16" id="KW-0732">Signal</keyword>
<dbReference type="InterPro" id="IPR021203">
    <property type="entry name" value="Muellerian-inhibiting_factor"/>
</dbReference>
<keyword evidence="10" id="KW-1015">Disulfide bond</keyword>
<keyword evidence="9" id="KW-0334">Gonadal differentiation</keyword>
<protein>
    <recommendedName>
        <fullName evidence="4">Muellerian-inhibiting factor</fullName>
    </recommendedName>
    <alternativeName>
        <fullName evidence="12">Anti-Muellerian hormone</fullName>
    </alternativeName>
    <alternativeName>
        <fullName evidence="13">Muellerian-inhibiting substance</fullName>
    </alternativeName>
</protein>
<evidence type="ECO:0000256" key="5">
    <source>
        <dbReference type="ARBA" id="ARBA00022525"/>
    </source>
</evidence>
<sequence>AARSWNMRPVLGVALQCLLLLLPSTALPRKGGVGGGLSPAEELEITFSKELGLGEERREKEDERRYEGAEPNLMALMSKATAATHLLLKSDKPGDDAKGAKCPPLLPEAAVFPVLGSDSSLPPWPMGGLEGPVCTVKMGRRYGLGQSHLEVVGVLTSYESDFLKVVRRSSWDQGQLETFGICPAGETHSALLSLKYIRAHLADPGENRFLVLHLEEVKWDAETKLRFKLAFQEDVGRSLGELQSALLVFYPGSRERKGSKAREMLLAAGEGLHQKQTLCLSRDTRYLLLGASVMSAIRSHRQLSFDVSLAIRRPGDGGSLLPPLEAQQLLFGSDEKCFTRMTPALLLLVKPRCEEDAPSPSSFLSAGGVLETVPYPQPSWPPGGEAEEPASNAAAGQADASSPAPGSHDQFLGSLTRFVSRVLSPSGEPPAASGLHHWLDFKTMETLPHQLLNLSEEAALERLVQSDEPLVLLFPRNSQALLEQQFGHWRLEGSLLQLLLEKLQAVIQALREIPAFQANADLFQRLLAFCYYPLGSGSSEPLELPRGHRKLRTLLLLKALQTVRAHWQEKRKVSRQNRSAGPQANCRLQELMVDLYNEKFVVLPERYIANNCEGSCRLPLSARISDYSSHTVVLLGMQERGAPLRRNPCCVPVKYSNKEIIRMTTEGDMKVMTYPNMVAEECGCR</sequence>
<feature type="compositionally biased region" description="Low complexity" evidence="15">
    <location>
        <begin position="389"/>
        <end position="407"/>
    </location>
</feature>